<name>A0ABR4VPC7_9GAMM</name>
<dbReference type="EMBL" id="JQOF01000009">
    <property type="protein sequence ID" value="KGA41236.1"/>
    <property type="molecule type" value="Genomic_DNA"/>
</dbReference>
<evidence type="ECO:0000313" key="2">
    <source>
        <dbReference type="Proteomes" id="UP000029447"/>
    </source>
</evidence>
<proteinExistence type="predicted"/>
<evidence type="ECO:0000313" key="1">
    <source>
        <dbReference type="EMBL" id="KGA41236.1"/>
    </source>
</evidence>
<protein>
    <submittedName>
        <fullName evidence="1">Uncharacterized protein</fullName>
    </submittedName>
</protein>
<keyword evidence="2" id="KW-1185">Reference proteome</keyword>
<sequence>MSNEEKVLFLFNQTTNYFALTSGTSPADFIASKTIDRDFDKTYAWLEKKLDEKLSSVRQ</sequence>
<gene>
    <name evidence="1" type="ORF">KU75_12945</name>
</gene>
<comment type="caution">
    <text evidence="1">The sequence shown here is derived from an EMBL/GenBank/DDBJ whole genome shotgun (WGS) entry which is preliminary data.</text>
</comment>
<accession>A0ABR4VPC7</accession>
<reference evidence="1 2" key="1">
    <citation type="submission" date="2014-08" db="EMBL/GenBank/DDBJ databases">
        <title>Genome sequences of NCPPB Pectobacterium isolates.</title>
        <authorList>
            <person name="Glover R.H."/>
            <person name="Sapp M."/>
            <person name="Elphinstone J."/>
        </authorList>
    </citation>
    <scope>NUCLEOTIDE SEQUENCE [LARGE SCALE GENOMIC DNA]</scope>
    <source>
        <strain evidence="1 2">NCPPB3841</strain>
    </source>
</reference>
<dbReference type="RefSeq" id="WP_044205744.1">
    <property type="nucleotide sequence ID" value="NZ_JQOF01000009.1"/>
</dbReference>
<dbReference type="Proteomes" id="UP000029447">
    <property type="component" value="Unassembled WGS sequence"/>
</dbReference>
<organism evidence="1 2">
    <name type="scientific">Pectobacterium odoriferum</name>
    <dbReference type="NCBI Taxonomy" id="78398"/>
    <lineage>
        <taxon>Bacteria</taxon>
        <taxon>Pseudomonadati</taxon>
        <taxon>Pseudomonadota</taxon>
        <taxon>Gammaproteobacteria</taxon>
        <taxon>Enterobacterales</taxon>
        <taxon>Pectobacteriaceae</taxon>
        <taxon>Pectobacterium</taxon>
    </lineage>
</organism>